<keyword evidence="5" id="KW-0804">Transcription</keyword>
<dbReference type="GO" id="GO:0003677">
    <property type="term" value="F:DNA binding"/>
    <property type="evidence" value="ECO:0007669"/>
    <property type="project" value="UniProtKB-KW"/>
</dbReference>
<reference evidence="8 11" key="2">
    <citation type="journal article" date="2014" name="BMC Genomics">
        <title>An improved genome release (version Mt4.0) for the model legume Medicago truncatula.</title>
        <authorList>
            <person name="Tang H."/>
            <person name="Krishnakumar V."/>
            <person name="Bidwell S."/>
            <person name="Rosen B."/>
            <person name="Chan A."/>
            <person name="Zhou S."/>
            <person name="Gentzbittel L."/>
            <person name="Childs K.L."/>
            <person name="Yandell M."/>
            <person name="Gundlach H."/>
            <person name="Mayer K.F."/>
            <person name="Schwartz D.C."/>
            <person name="Town C.D."/>
        </authorList>
    </citation>
    <scope>GENOME REANNOTATION</scope>
    <source>
        <strain evidence="10 11">cv. Jemalong A17</strain>
    </source>
</reference>
<comment type="subcellular location">
    <subcellularLocation>
        <location evidence="1">Nucleus</location>
    </subcellularLocation>
</comment>
<reference evidence="10" key="3">
    <citation type="submission" date="2015-04" db="UniProtKB">
        <authorList>
            <consortium name="EnsemblPlants"/>
        </authorList>
    </citation>
    <scope>IDENTIFICATION</scope>
    <source>
        <strain evidence="10">cv. Jemalong A17</strain>
    </source>
</reference>
<dbReference type="SUPFAM" id="SSF54171">
    <property type="entry name" value="DNA-binding domain"/>
    <property type="match status" value="1"/>
</dbReference>
<dbReference type="SMART" id="SM00380">
    <property type="entry name" value="AP2"/>
    <property type="match status" value="1"/>
</dbReference>
<evidence type="ECO:0000256" key="2">
    <source>
        <dbReference type="ARBA" id="ARBA00022745"/>
    </source>
</evidence>
<keyword evidence="6" id="KW-0539">Nucleus</keyword>
<dbReference type="PROSITE" id="PS51032">
    <property type="entry name" value="AP2_ERF"/>
    <property type="match status" value="1"/>
</dbReference>
<gene>
    <name evidence="10" type="primary">11431233</name>
    <name evidence="8" type="ordered locus">MTR_5g085070</name>
    <name evidence="9" type="ORF">MtrunA17_Chr5g0438801</name>
</gene>
<dbReference type="GO" id="GO:0003700">
    <property type="term" value="F:DNA-binding transcription factor activity"/>
    <property type="evidence" value="ECO:0007669"/>
    <property type="project" value="InterPro"/>
</dbReference>
<sequence length="284" mass="29850">MVRVKGRDYMPRKKIVNLPVVARYAAGSTAVGKSEAAEPMKSSVTVKEIRYRGVRKRPWGRFAAEIRDPWKKTRVWLGTYDTAEQAALAYDSAAIKFRASKAKTNFPIPEHILAAAAETAAVAAQNPQPPAAVDNRPAEVLKFVEPDVVQVNWPTSSGMSSTVESFSGPRIVQLVGSSSSSVVSRVPTVGGGAGGGVAQAVGGAGAGAGEDFHSGCDSSSSVVDDDEDCVILSSSAASVRKPPVQAHALAQAQVHAQAQVFAIDLNLPPPMDDEEVIRVTTLCL</sequence>
<evidence type="ECO:0000256" key="3">
    <source>
        <dbReference type="ARBA" id="ARBA00023015"/>
    </source>
</evidence>
<evidence type="ECO:0000313" key="10">
    <source>
        <dbReference type="EnsemblPlants" id="AES99819"/>
    </source>
</evidence>
<proteinExistence type="predicted"/>
<dbReference type="InterPro" id="IPR001471">
    <property type="entry name" value="AP2/ERF_dom"/>
</dbReference>
<keyword evidence="3" id="KW-0805">Transcription regulation</keyword>
<dbReference type="PRINTS" id="PR00367">
    <property type="entry name" value="ETHRSPELEMNT"/>
</dbReference>
<evidence type="ECO:0000256" key="1">
    <source>
        <dbReference type="ARBA" id="ARBA00004123"/>
    </source>
</evidence>
<protein>
    <submittedName>
        <fullName evidence="8">Ethylene response factor</fullName>
    </submittedName>
    <submittedName>
        <fullName evidence="9">Putative transcription factor AP2-EREBP family</fullName>
    </submittedName>
</protein>
<dbReference type="EMBL" id="CM001221">
    <property type="protein sequence ID" value="AES99819.1"/>
    <property type="molecule type" value="Genomic_DNA"/>
</dbReference>
<dbReference type="OrthoDB" id="1931494at2759"/>
<dbReference type="OMA" id="FKSGEVC"/>
<evidence type="ECO:0000313" key="11">
    <source>
        <dbReference type="Proteomes" id="UP000002051"/>
    </source>
</evidence>
<keyword evidence="4" id="KW-0238">DNA-binding</keyword>
<dbReference type="Proteomes" id="UP000002051">
    <property type="component" value="Chromosome 5"/>
</dbReference>
<dbReference type="InterPro" id="IPR016177">
    <property type="entry name" value="DNA-bd_dom_sf"/>
</dbReference>
<dbReference type="AlphaFoldDB" id="G7KH76"/>
<dbReference type="STRING" id="3880.G7KH76"/>
<dbReference type="Proteomes" id="UP000265566">
    <property type="component" value="Chromosome 5"/>
</dbReference>
<evidence type="ECO:0000313" key="9">
    <source>
        <dbReference type="EMBL" id="RHN57294.1"/>
    </source>
</evidence>
<reference evidence="9" key="4">
    <citation type="journal article" date="2018" name="Nat. Plants">
        <title>Whole-genome landscape of Medicago truncatula symbiotic genes.</title>
        <authorList>
            <person name="Pecrix Y."/>
            <person name="Gamas P."/>
            <person name="Carrere S."/>
        </authorList>
    </citation>
    <scope>NUCLEOTIDE SEQUENCE</scope>
    <source>
        <tissue evidence="9">Leaves</tissue>
    </source>
</reference>
<dbReference type="Pfam" id="PF00847">
    <property type="entry name" value="AP2"/>
    <property type="match status" value="1"/>
</dbReference>
<dbReference type="PANTHER" id="PTHR31677">
    <property type="entry name" value="AP2 DOMAIN CLASS TRANSCRIPTION FACTOR"/>
    <property type="match status" value="1"/>
</dbReference>
<dbReference type="CDD" id="cd00018">
    <property type="entry name" value="AP2"/>
    <property type="match status" value="1"/>
</dbReference>
<evidence type="ECO:0000256" key="5">
    <source>
        <dbReference type="ARBA" id="ARBA00023163"/>
    </source>
</evidence>
<evidence type="ECO:0000313" key="8">
    <source>
        <dbReference type="EMBL" id="AES99819.1"/>
    </source>
</evidence>
<accession>G7KH76</accession>
<dbReference type="GO" id="GO:0005634">
    <property type="term" value="C:nucleus"/>
    <property type="evidence" value="ECO:0007669"/>
    <property type="project" value="UniProtKB-SubCell"/>
</dbReference>
<organism evidence="8 11">
    <name type="scientific">Medicago truncatula</name>
    <name type="common">Barrel medic</name>
    <name type="synonym">Medicago tribuloides</name>
    <dbReference type="NCBI Taxonomy" id="3880"/>
    <lineage>
        <taxon>Eukaryota</taxon>
        <taxon>Viridiplantae</taxon>
        <taxon>Streptophyta</taxon>
        <taxon>Embryophyta</taxon>
        <taxon>Tracheophyta</taxon>
        <taxon>Spermatophyta</taxon>
        <taxon>Magnoliopsida</taxon>
        <taxon>eudicotyledons</taxon>
        <taxon>Gunneridae</taxon>
        <taxon>Pentapetalae</taxon>
        <taxon>rosids</taxon>
        <taxon>fabids</taxon>
        <taxon>Fabales</taxon>
        <taxon>Fabaceae</taxon>
        <taxon>Papilionoideae</taxon>
        <taxon>50 kb inversion clade</taxon>
        <taxon>NPAAA clade</taxon>
        <taxon>Hologalegina</taxon>
        <taxon>IRL clade</taxon>
        <taxon>Trifolieae</taxon>
        <taxon>Medicago</taxon>
    </lineage>
</organism>
<evidence type="ECO:0000259" key="7">
    <source>
        <dbReference type="PROSITE" id="PS51032"/>
    </source>
</evidence>
<dbReference type="KEGG" id="mtr:11431233"/>
<dbReference type="GO" id="GO:0009873">
    <property type="term" value="P:ethylene-activated signaling pathway"/>
    <property type="evidence" value="ECO:0007669"/>
    <property type="project" value="UniProtKB-KW"/>
</dbReference>
<feature type="domain" description="AP2/ERF" evidence="7">
    <location>
        <begin position="50"/>
        <end position="107"/>
    </location>
</feature>
<name>G7KH76_MEDTR</name>
<dbReference type="HOGENOM" id="CLU_042594_5_0_1"/>
<evidence type="ECO:0000256" key="4">
    <source>
        <dbReference type="ARBA" id="ARBA00023125"/>
    </source>
</evidence>
<dbReference type="EnsemblPlants" id="AES99819">
    <property type="protein sequence ID" value="AES99819"/>
    <property type="gene ID" value="MTR_5g085070"/>
</dbReference>
<keyword evidence="11" id="KW-1185">Reference proteome</keyword>
<dbReference type="PaxDb" id="3880-AES99819"/>
<dbReference type="PANTHER" id="PTHR31677:SF231">
    <property type="entry name" value="ETHYLENE-RESPONSIVE TRANSCRIPTION FACTOR 4"/>
    <property type="match status" value="1"/>
</dbReference>
<evidence type="ECO:0000256" key="6">
    <source>
        <dbReference type="ARBA" id="ARBA00023242"/>
    </source>
</evidence>
<dbReference type="EMBL" id="PSQE01000005">
    <property type="protein sequence ID" value="RHN57294.1"/>
    <property type="molecule type" value="Genomic_DNA"/>
</dbReference>
<dbReference type="Gramene" id="rna32817">
    <property type="protein sequence ID" value="RHN57294.1"/>
    <property type="gene ID" value="gene32817"/>
</dbReference>
<dbReference type="eggNOG" id="ENOG502RYHI">
    <property type="taxonomic scope" value="Eukaryota"/>
</dbReference>
<dbReference type="InterPro" id="IPR036955">
    <property type="entry name" value="AP2/ERF_dom_sf"/>
</dbReference>
<reference evidence="8 11" key="1">
    <citation type="journal article" date="2011" name="Nature">
        <title>The Medicago genome provides insight into the evolution of rhizobial symbioses.</title>
        <authorList>
            <person name="Young N.D."/>
            <person name="Debelle F."/>
            <person name="Oldroyd G.E."/>
            <person name="Geurts R."/>
            <person name="Cannon S.B."/>
            <person name="Udvardi M.K."/>
            <person name="Benedito V.A."/>
            <person name="Mayer K.F."/>
            <person name="Gouzy J."/>
            <person name="Schoof H."/>
            <person name="Van de Peer Y."/>
            <person name="Proost S."/>
            <person name="Cook D.R."/>
            <person name="Meyers B.C."/>
            <person name="Spannagl M."/>
            <person name="Cheung F."/>
            <person name="De Mita S."/>
            <person name="Krishnakumar V."/>
            <person name="Gundlach H."/>
            <person name="Zhou S."/>
            <person name="Mudge J."/>
            <person name="Bharti A.K."/>
            <person name="Murray J.D."/>
            <person name="Naoumkina M.A."/>
            <person name="Rosen B."/>
            <person name="Silverstein K.A."/>
            <person name="Tang H."/>
            <person name="Rombauts S."/>
            <person name="Zhao P.X."/>
            <person name="Zhou P."/>
            <person name="Barbe V."/>
            <person name="Bardou P."/>
            <person name="Bechner M."/>
            <person name="Bellec A."/>
            <person name="Berger A."/>
            <person name="Berges H."/>
            <person name="Bidwell S."/>
            <person name="Bisseling T."/>
            <person name="Choisne N."/>
            <person name="Couloux A."/>
            <person name="Denny R."/>
            <person name="Deshpande S."/>
            <person name="Dai X."/>
            <person name="Doyle J.J."/>
            <person name="Dudez A.M."/>
            <person name="Farmer A.D."/>
            <person name="Fouteau S."/>
            <person name="Franken C."/>
            <person name="Gibelin C."/>
            <person name="Gish J."/>
            <person name="Goldstein S."/>
            <person name="Gonzalez A.J."/>
            <person name="Green P.J."/>
            <person name="Hallab A."/>
            <person name="Hartog M."/>
            <person name="Hua A."/>
            <person name="Humphray S.J."/>
            <person name="Jeong D.H."/>
            <person name="Jing Y."/>
            <person name="Jocker A."/>
            <person name="Kenton S.M."/>
            <person name="Kim D.J."/>
            <person name="Klee K."/>
            <person name="Lai H."/>
            <person name="Lang C."/>
            <person name="Lin S."/>
            <person name="Macmil S.L."/>
            <person name="Magdelenat G."/>
            <person name="Matthews L."/>
            <person name="McCorrison J."/>
            <person name="Monaghan E.L."/>
            <person name="Mun J.H."/>
            <person name="Najar F.Z."/>
            <person name="Nicholson C."/>
            <person name="Noirot C."/>
            <person name="O'Bleness M."/>
            <person name="Paule C.R."/>
            <person name="Poulain J."/>
            <person name="Prion F."/>
            <person name="Qin B."/>
            <person name="Qu C."/>
            <person name="Retzel E.F."/>
            <person name="Riddle C."/>
            <person name="Sallet E."/>
            <person name="Samain S."/>
            <person name="Samson N."/>
            <person name="Sanders I."/>
            <person name="Saurat O."/>
            <person name="Scarpelli C."/>
            <person name="Schiex T."/>
            <person name="Segurens B."/>
            <person name="Severin A.J."/>
            <person name="Sherrier D.J."/>
            <person name="Shi R."/>
            <person name="Sims S."/>
            <person name="Singer S.R."/>
            <person name="Sinharoy S."/>
            <person name="Sterck L."/>
            <person name="Viollet A."/>
            <person name="Wang B.B."/>
            <person name="Wang K."/>
            <person name="Wang M."/>
            <person name="Wang X."/>
            <person name="Warfsmann J."/>
            <person name="Weissenbach J."/>
            <person name="White D.D."/>
            <person name="White J.D."/>
            <person name="Wiley G.B."/>
            <person name="Wincker P."/>
            <person name="Xing Y."/>
            <person name="Yang L."/>
            <person name="Yao Z."/>
            <person name="Ying F."/>
            <person name="Zhai J."/>
            <person name="Zhou L."/>
            <person name="Zuber A."/>
            <person name="Denarie J."/>
            <person name="Dixon R.A."/>
            <person name="May G.D."/>
            <person name="Schwartz D.C."/>
            <person name="Rogers J."/>
            <person name="Quetier F."/>
            <person name="Town C.D."/>
            <person name="Roe B.A."/>
        </authorList>
    </citation>
    <scope>NUCLEOTIDE SEQUENCE [LARGE SCALE GENOMIC DNA]</scope>
    <source>
        <strain evidence="8">A17</strain>
        <strain evidence="10 11">cv. Jemalong A17</strain>
    </source>
</reference>
<dbReference type="FunFam" id="3.30.730.10:FF:000001">
    <property type="entry name" value="Ethylene-responsive transcription factor 2"/>
    <property type="match status" value="1"/>
</dbReference>
<keyword evidence="2" id="KW-0936">Ethylene signaling pathway</keyword>
<dbReference type="Gene3D" id="3.30.730.10">
    <property type="entry name" value="AP2/ERF domain"/>
    <property type="match status" value="1"/>
</dbReference>